<dbReference type="EMBL" id="CP001472">
    <property type="protein sequence ID" value="ACO34046.1"/>
    <property type="molecule type" value="Genomic_DNA"/>
</dbReference>
<dbReference type="Proteomes" id="UP000002207">
    <property type="component" value="Chromosome"/>
</dbReference>
<dbReference type="AlphaFoldDB" id="C1F6S6"/>
<organism evidence="2 3">
    <name type="scientific">Acidobacterium capsulatum (strain ATCC 51196 / DSM 11244 / BCRC 80197 / JCM 7670 / NBRC 15755 / NCIMB 13165 / 161)</name>
    <dbReference type="NCBI Taxonomy" id="240015"/>
    <lineage>
        <taxon>Bacteria</taxon>
        <taxon>Pseudomonadati</taxon>
        <taxon>Acidobacteriota</taxon>
        <taxon>Terriglobia</taxon>
        <taxon>Terriglobales</taxon>
        <taxon>Acidobacteriaceae</taxon>
        <taxon>Acidobacterium</taxon>
    </lineage>
</organism>
<keyword evidence="3" id="KW-1185">Reference proteome</keyword>
<accession>C1F6S6</accession>
<feature type="compositionally biased region" description="Basic residues" evidence="1">
    <location>
        <begin position="1"/>
        <end position="12"/>
    </location>
</feature>
<feature type="region of interest" description="Disordered" evidence="1">
    <location>
        <begin position="54"/>
        <end position="73"/>
    </location>
</feature>
<dbReference type="KEGG" id="aca:ACP_1584"/>
<protein>
    <submittedName>
        <fullName evidence="2">Uncharacterized protein</fullName>
    </submittedName>
</protein>
<evidence type="ECO:0000256" key="1">
    <source>
        <dbReference type="SAM" id="MobiDB-lite"/>
    </source>
</evidence>
<sequence length="73" mass="8153">MGSRSHPSRSLRRAMPGAPRLDSETWDQGMRFHFSLISIYALPPSVILSRNAAKNPGDAPLLKRRPKFLPPCP</sequence>
<gene>
    <name evidence="2" type="ordered locus">ACP_1584</name>
</gene>
<dbReference type="InParanoid" id="C1F6S6"/>
<proteinExistence type="predicted"/>
<name>C1F6S6_ACIC5</name>
<evidence type="ECO:0000313" key="3">
    <source>
        <dbReference type="Proteomes" id="UP000002207"/>
    </source>
</evidence>
<dbReference type="HOGENOM" id="CLU_2696051_0_0_0"/>
<feature type="region of interest" description="Disordered" evidence="1">
    <location>
        <begin position="1"/>
        <end position="22"/>
    </location>
</feature>
<evidence type="ECO:0000313" key="2">
    <source>
        <dbReference type="EMBL" id="ACO34046.1"/>
    </source>
</evidence>
<reference evidence="2 3" key="1">
    <citation type="journal article" date="2009" name="Appl. Environ. Microbiol.">
        <title>Three genomes from the phylum Acidobacteria provide insight into the lifestyles of these microorganisms in soils.</title>
        <authorList>
            <person name="Ward N.L."/>
            <person name="Challacombe J.F."/>
            <person name="Janssen P.H."/>
            <person name="Henrissat B."/>
            <person name="Coutinho P.M."/>
            <person name="Wu M."/>
            <person name="Xie G."/>
            <person name="Haft D.H."/>
            <person name="Sait M."/>
            <person name="Badger J."/>
            <person name="Barabote R.D."/>
            <person name="Bradley B."/>
            <person name="Brettin T.S."/>
            <person name="Brinkac L.M."/>
            <person name="Bruce D."/>
            <person name="Creasy T."/>
            <person name="Daugherty S.C."/>
            <person name="Davidsen T.M."/>
            <person name="DeBoy R.T."/>
            <person name="Detter J.C."/>
            <person name="Dodson R.J."/>
            <person name="Durkin A.S."/>
            <person name="Ganapathy A."/>
            <person name="Gwinn-Giglio M."/>
            <person name="Han C.S."/>
            <person name="Khouri H."/>
            <person name="Kiss H."/>
            <person name="Kothari S.P."/>
            <person name="Madupu R."/>
            <person name="Nelson K.E."/>
            <person name="Nelson W.C."/>
            <person name="Paulsen I."/>
            <person name="Penn K."/>
            <person name="Ren Q."/>
            <person name="Rosovitz M.J."/>
            <person name="Selengut J.D."/>
            <person name="Shrivastava S."/>
            <person name="Sullivan S.A."/>
            <person name="Tapia R."/>
            <person name="Thompson L.S."/>
            <person name="Watkins K.L."/>
            <person name="Yang Q."/>
            <person name="Yu C."/>
            <person name="Zafar N."/>
            <person name="Zhou L."/>
            <person name="Kuske C.R."/>
        </authorList>
    </citation>
    <scope>NUCLEOTIDE SEQUENCE [LARGE SCALE GENOMIC DNA]</scope>
    <source>
        <strain evidence="3">ATCC 51196 / DSM 11244 / BCRC 80197 / JCM 7670 / NBRC 15755 / NCIMB 13165 / 161</strain>
    </source>
</reference>